<dbReference type="SMR" id="A0A836GW22"/>
<feature type="compositionally biased region" description="Low complexity" evidence="1">
    <location>
        <begin position="309"/>
        <end position="323"/>
    </location>
</feature>
<sequence length="582" mass="63146">MAQSSYYPPERRTLRVLELACPSSDAELRENCAYLVSQRRMTIDEAIDYVRSEAEKHKSVVTTVSLTMASPRTRATTASATRITLAAPGGAPAASLEGLPRLNFPPSSSSRSCACEGEGNDAGHANGRRSRYHGYRPPRTQPSVTAEGTMPATRALPVSSTPATAPPMPVEVRNGNRTLARDTTPPHYTQPIAALTVTPPANEASPQPLLKEQGERRISDGTTGGVVEPRVVALSSCSRARVDESIRELSRLCGASLPIVQEEDQQLTGPSAPHVLVPPAVSTSCEPAAAASDVRPPPVSRSERDARDGGAAATRASSSSTAAFPQRRPLSSWSAAVPSSTYPDCSESVADDDAVRKAAGHADSDEGCCDPVPLLSELKQATEEERVAFEAQQADMMYYWYRDDTSMFDHCLSRYGPGQVLFFTTSMTGERAVRDRCRLMENLLFVKLIPHHTMDIADSEFFHRRVRRLYRSAPKRETMPQMPLLFVDTKLIGDYVTVQELEDSGELDAKMIESGCRVLRQRVVDAYRRKKAGLTIAPLVLPANKRPGSQSTESGRPCPTTPVGSFRCNAMRAAALSSVVDN</sequence>
<feature type="compositionally biased region" description="Basic residues" evidence="1">
    <location>
        <begin position="126"/>
        <end position="136"/>
    </location>
</feature>
<dbReference type="Proteomes" id="UP000674143">
    <property type="component" value="Unassembled WGS sequence"/>
</dbReference>
<organism evidence="2 3">
    <name type="scientific">Leishmania orientalis</name>
    <dbReference type="NCBI Taxonomy" id="2249476"/>
    <lineage>
        <taxon>Eukaryota</taxon>
        <taxon>Discoba</taxon>
        <taxon>Euglenozoa</taxon>
        <taxon>Kinetoplastea</taxon>
        <taxon>Metakinetoplastina</taxon>
        <taxon>Trypanosomatida</taxon>
        <taxon>Trypanosomatidae</taxon>
        <taxon>Leishmaniinae</taxon>
        <taxon>Leishmania</taxon>
    </lineage>
</organism>
<dbReference type="EMBL" id="JAFHLR010000016">
    <property type="protein sequence ID" value="KAG5482356.1"/>
    <property type="molecule type" value="Genomic_DNA"/>
</dbReference>
<dbReference type="InterPro" id="IPR036249">
    <property type="entry name" value="Thioredoxin-like_sf"/>
</dbReference>
<feature type="region of interest" description="Disordered" evidence="1">
    <location>
        <begin position="103"/>
        <end position="149"/>
    </location>
</feature>
<proteinExistence type="predicted"/>
<reference evidence="3" key="2">
    <citation type="journal article" date="2021" name="Sci. Data">
        <title>Chromosome-scale genome sequencing, assembly and annotation of six genomes from subfamily Leishmaniinae.</title>
        <authorList>
            <person name="Almutairi H."/>
            <person name="Urbaniak M.D."/>
            <person name="Bates M.D."/>
            <person name="Jariyapan N."/>
            <person name="Kwakye-Nuako G."/>
            <person name="Thomaz Soccol V."/>
            <person name="Al-Salem W.S."/>
            <person name="Dillon R.J."/>
            <person name="Bates P.A."/>
            <person name="Gatherer D."/>
        </authorList>
    </citation>
    <scope>NUCLEOTIDE SEQUENCE [LARGE SCALE GENOMIC DNA]</scope>
</reference>
<dbReference type="GeneID" id="92361482"/>
<dbReference type="RefSeq" id="XP_067064362.1">
    <property type="nucleotide sequence ID" value="XM_067207548.1"/>
</dbReference>
<evidence type="ECO:0008006" key="4">
    <source>
        <dbReference type="Google" id="ProtNLM"/>
    </source>
</evidence>
<evidence type="ECO:0000313" key="3">
    <source>
        <dbReference type="Proteomes" id="UP000674143"/>
    </source>
</evidence>
<name>A0A836GW22_9TRYP</name>
<gene>
    <name evidence="2" type="ORF">LSCM4_05612</name>
</gene>
<dbReference type="Gene3D" id="3.40.30.10">
    <property type="entry name" value="Glutaredoxin"/>
    <property type="match status" value="1"/>
</dbReference>
<comment type="caution">
    <text evidence="2">The sequence shown here is derived from an EMBL/GenBank/DDBJ whole genome shotgun (WGS) entry which is preliminary data.</text>
</comment>
<dbReference type="SUPFAM" id="SSF52833">
    <property type="entry name" value="Thioredoxin-like"/>
    <property type="match status" value="1"/>
</dbReference>
<dbReference type="KEGG" id="loi:92361482"/>
<feature type="region of interest" description="Disordered" evidence="1">
    <location>
        <begin position="287"/>
        <end position="348"/>
    </location>
</feature>
<keyword evidence="3" id="KW-1185">Reference proteome</keyword>
<evidence type="ECO:0000313" key="2">
    <source>
        <dbReference type="EMBL" id="KAG5482356.1"/>
    </source>
</evidence>
<protein>
    <recommendedName>
        <fullName evidence="4">Thioredoxin-like fold domain-containing protein</fullName>
    </recommendedName>
</protein>
<reference evidence="3" key="1">
    <citation type="journal article" date="2021" name="Microbiol. Resour. Announc.">
        <title>LGAAP: Leishmaniinae Genome Assembly and Annotation Pipeline.</title>
        <authorList>
            <person name="Almutairi H."/>
            <person name="Urbaniak M.D."/>
            <person name="Bates M.D."/>
            <person name="Jariyapan N."/>
            <person name="Kwakye-Nuako G."/>
            <person name="Thomaz-Soccol V."/>
            <person name="Al-Salem W.S."/>
            <person name="Dillon R.J."/>
            <person name="Bates P.A."/>
            <person name="Gatherer D."/>
        </authorList>
    </citation>
    <scope>NUCLEOTIDE SEQUENCE [LARGE SCALE GENOMIC DNA]</scope>
</reference>
<accession>A0A836GW22</accession>
<dbReference type="AlphaFoldDB" id="A0A836GW22"/>
<feature type="compositionally biased region" description="Polar residues" evidence="1">
    <location>
        <begin position="329"/>
        <end position="343"/>
    </location>
</feature>
<evidence type="ECO:0000256" key="1">
    <source>
        <dbReference type="SAM" id="MobiDB-lite"/>
    </source>
</evidence>